<dbReference type="Gene3D" id="1.20.1420.20">
    <property type="entry name" value="M75 peptidase, HXXE motif"/>
    <property type="match status" value="1"/>
</dbReference>
<dbReference type="EMBL" id="FXYH01000020">
    <property type="protein sequence ID" value="SMX49204.1"/>
    <property type="molecule type" value="Genomic_DNA"/>
</dbReference>
<organism evidence="6 7">
    <name type="scientific">Pelagimonas varians</name>
    <dbReference type="NCBI Taxonomy" id="696760"/>
    <lineage>
        <taxon>Bacteria</taxon>
        <taxon>Pseudomonadati</taxon>
        <taxon>Pseudomonadota</taxon>
        <taxon>Alphaproteobacteria</taxon>
        <taxon>Rhodobacterales</taxon>
        <taxon>Roseobacteraceae</taxon>
        <taxon>Pelagimonas</taxon>
    </lineage>
</organism>
<evidence type="ECO:0000256" key="3">
    <source>
        <dbReference type="SAM" id="MobiDB-lite"/>
    </source>
</evidence>
<protein>
    <submittedName>
        <fullName evidence="6">Imelysin</fullName>
    </submittedName>
</protein>
<dbReference type="InterPro" id="IPR034984">
    <property type="entry name" value="Imelysin-like_IPPA"/>
</dbReference>
<dbReference type="AlphaFoldDB" id="A0A238L289"/>
<dbReference type="InterPro" id="IPR018976">
    <property type="entry name" value="Imelysin-like"/>
</dbReference>
<feature type="chain" id="PRO_5012466778" evidence="4">
    <location>
        <begin position="20"/>
        <end position="338"/>
    </location>
</feature>
<dbReference type="Pfam" id="PF09375">
    <property type="entry name" value="Peptidase_M75"/>
    <property type="match status" value="1"/>
</dbReference>
<dbReference type="RefSeq" id="WP_097806557.1">
    <property type="nucleotide sequence ID" value="NZ_FXYH01000020.1"/>
</dbReference>
<dbReference type="CDD" id="cd14659">
    <property type="entry name" value="Imelysin-like_IPPA"/>
    <property type="match status" value="1"/>
</dbReference>
<keyword evidence="2 4" id="KW-0732">Signal</keyword>
<comment type="subcellular location">
    <subcellularLocation>
        <location evidence="1">Cell envelope</location>
    </subcellularLocation>
</comment>
<evidence type="ECO:0000256" key="4">
    <source>
        <dbReference type="SAM" id="SignalP"/>
    </source>
</evidence>
<reference evidence="6 7" key="1">
    <citation type="submission" date="2017-05" db="EMBL/GenBank/DDBJ databases">
        <authorList>
            <person name="Song R."/>
            <person name="Chenine A.L."/>
            <person name="Ruprecht R.M."/>
        </authorList>
    </citation>
    <scope>NUCLEOTIDE SEQUENCE [LARGE SCALE GENOMIC DNA]</scope>
    <source>
        <strain evidence="6 7">CECT 8663</strain>
    </source>
</reference>
<accession>A0A238L289</accession>
<feature type="region of interest" description="Disordered" evidence="3">
    <location>
        <begin position="224"/>
        <end position="244"/>
    </location>
</feature>
<evidence type="ECO:0000256" key="2">
    <source>
        <dbReference type="ARBA" id="ARBA00022729"/>
    </source>
</evidence>
<proteinExistence type="predicted"/>
<evidence type="ECO:0000259" key="5">
    <source>
        <dbReference type="Pfam" id="PF09375"/>
    </source>
</evidence>
<gene>
    <name evidence="6" type="ORF">PEV8663_04129</name>
</gene>
<feature type="domain" description="Imelysin-like" evidence="5">
    <location>
        <begin position="34"/>
        <end position="315"/>
    </location>
</feature>
<feature type="compositionally biased region" description="Basic and acidic residues" evidence="3">
    <location>
        <begin position="229"/>
        <end position="240"/>
    </location>
</feature>
<dbReference type="OrthoDB" id="5729110at2"/>
<evidence type="ECO:0000313" key="6">
    <source>
        <dbReference type="EMBL" id="SMX49204.1"/>
    </source>
</evidence>
<feature type="signal peptide" evidence="4">
    <location>
        <begin position="1"/>
        <end position="19"/>
    </location>
</feature>
<evidence type="ECO:0000313" key="7">
    <source>
        <dbReference type="Proteomes" id="UP000220836"/>
    </source>
</evidence>
<keyword evidence="7" id="KW-1185">Reference proteome</keyword>
<sequence length="338" mass="37163">MKYLSLTLAVMAAPVTGLAETHNAVITDIVDGHILPRFETLATRTRSLSSAARTDCDPTSDTLRSAYGTAFDAWVSASHLRFGPTEVDDRAFALAFWPDSRGATPRALSTLLADQDPIATSVEDYTQVSIAARGFYAMEFLLYDKALMEEGDANYHCQLVQTISADIAATSQSILEDWETRYKITMQAPFLDGVYRSDEEVLQEMFKSLSTGLQFTSESRLGRPLGTFDRPRPTRAEARRSSRSAKHVDLSLQSLQDLATRLAGNNGDISTRLNASFDRPLSQLATLDDPTFARIAEPQSRLKIEIIQQSIQDIRSLVRDELGPTLGVAAGFNSLDGD</sequence>
<dbReference type="GO" id="GO:0030313">
    <property type="term" value="C:cell envelope"/>
    <property type="evidence" value="ECO:0007669"/>
    <property type="project" value="UniProtKB-SubCell"/>
</dbReference>
<evidence type="ECO:0000256" key="1">
    <source>
        <dbReference type="ARBA" id="ARBA00004196"/>
    </source>
</evidence>
<dbReference type="Proteomes" id="UP000220836">
    <property type="component" value="Unassembled WGS sequence"/>
</dbReference>
<name>A0A238L289_9RHOB</name>
<dbReference type="InterPro" id="IPR038352">
    <property type="entry name" value="Imelysin_sf"/>
</dbReference>